<reference evidence="2 3" key="1">
    <citation type="submission" date="2015-01" db="EMBL/GenBank/DDBJ databases">
        <title>Genome of allotetraploid Gossypium barbadense reveals genomic plasticity and fiber elongation in cotton evolution.</title>
        <authorList>
            <person name="Chen X."/>
            <person name="Liu X."/>
            <person name="Zhao B."/>
            <person name="Zheng H."/>
            <person name="Hu Y."/>
            <person name="Lu G."/>
            <person name="Yang C."/>
            <person name="Chen J."/>
            <person name="Shan C."/>
            <person name="Zhang L."/>
            <person name="Zhou Y."/>
            <person name="Wang L."/>
            <person name="Guo W."/>
            <person name="Bai Y."/>
            <person name="Ruan J."/>
            <person name="Shangguan X."/>
            <person name="Mao Y."/>
            <person name="Jiang J."/>
            <person name="Zhu Y."/>
            <person name="Lei J."/>
            <person name="Kang H."/>
            <person name="Chen S."/>
            <person name="He X."/>
            <person name="Wang R."/>
            <person name="Wang Y."/>
            <person name="Chen J."/>
            <person name="Wang L."/>
            <person name="Yu S."/>
            <person name="Wang B."/>
            <person name="Wei J."/>
            <person name="Song S."/>
            <person name="Lu X."/>
            <person name="Gao Z."/>
            <person name="Gu W."/>
            <person name="Deng X."/>
            <person name="Ma D."/>
            <person name="Wang S."/>
            <person name="Liang W."/>
            <person name="Fang L."/>
            <person name="Cai C."/>
            <person name="Zhu X."/>
            <person name="Zhou B."/>
            <person name="Zhang Y."/>
            <person name="Chen Z."/>
            <person name="Xu S."/>
            <person name="Zhu R."/>
            <person name="Wang S."/>
            <person name="Zhang T."/>
            <person name="Zhao G."/>
        </authorList>
    </citation>
    <scope>NUCLEOTIDE SEQUENCE [LARGE SCALE GENOMIC DNA]</scope>
    <source>
        <strain evidence="3">cv. Xinhai21</strain>
        <tissue evidence="2">Leaf</tissue>
    </source>
</reference>
<protein>
    <submittedName>
        <fullName evidence="2">Uncharacterized protein</fullName>
    </submittedName>
</protein>
<dbReference type="AlphaFoldDB" id="A0A2P5Y5N0"/>
<accession>A0A2P5Y5N0</accession>
<gene>
    <name evidence="2" type="ORF">GOBAR_AA09743</name>
</gene>
<keyword evidence="1" id="KW-0812">Transmembrane</keyword>
<keyword evidence="1" id="KW-1133">Transmembrane helix</keyword>
<dbReference type="OrthoDB" id="1685790at2759"/>
<dbReference type="EMBL" id="KZ663664">
    <property type="protein sequence ID" value="PPS10900.1"/>
    <property type="molecule type" value="Genomic_DNA"/>
</dbReference>
<organism evidence="2 3">
    <name type="scientific">Gossypium barbadense</name>
    <name type="common">Sea Island cotton</name>
    <name type="synonym">Hibiscus barbadensis</name>
    <dbReference type="NCBI Taxonomy" id="3634"/>
    <lineage>
        <taxon>Eukaryota</taxon>
        <taxon>Viridiplantae</taxon>
        <taxon>Streptophyta</taxon>
        <taxon>Embryophyta</taxon>
        <taxon>Tracheophyta</taxon>
        <taxon>Spermatophyta</taxon>
        <taxon>Magnoliopsida</taxon>
        <taxon>eudicotyledons</taxon>
        <taxon>Gunneridae</taxon>
        <taxon>Pentapetalae</taxon>
        <taxon>rosids</taxon>
        <taxon>malvids</taxon>
        <taxon>Malvales</taxon>
        <taxon>Malvaceae</taxon>
        <taxon>Malvoideae</taxon>
        <taxon>Gossypium</taxon>
    </lineage>
</organism>
<proteinExistence type="predicted"/>
<sequence>MLTKFISVSETHFQIIETTFKNQQASIQALETQIGQLAKLISEQPQPRQGIVVSKSKGEVDHSEQTLVSKEYKPCVPYPNAARKDCTDEQFGMRSVNSSHDHDHATERFPRTTWPSTRACLRPCPCNGRQHGRVKIGQNVSLTRESIRCHGHATWPWISCHIPYSHMHSLDTMSNPHGMKTTIPTSKKLKGAASSLGPTVEIQHPFLHFPQGPQEELLQILRARAQGVGRCIDWAVLEQIQLADVVRALLTINPWGLFFEIIEPTYLELTLEPYSTFHLQVVMTEFNDLKMVQFRLNCLVRQLTVSEFGVTLRALVPASATYDRSRSKASAFAPSLRYLHAILAHTLTGRQESTGIINILDAYFLWSMVNGHVFDLAYFIALAIRNQTERHRKGVISIGPYMTHLAGWSGMGRESYPLALI</sequence>
<evidence type="ECO:0000256" key="1">
    <source>
        <dbReference type="SAM" id="Phobius"/>
    </source>
</evidence>
<evidence type="ECO:0000313" key="2">
    <source>
        <dbReference type="EMBL" id="PPS10900.1"/>
    </source>
</evidence>
<dbReference type="Proteomes" id="UP000239757">
    <property type="component" value="Unassembled WGS sequence"/>
</dbReference>
<feature type="transmembrane region" description="Helical" evidence="1">
    <location>
        <begin position="363"/>
        <end position="384"/>
    </location>
</feature>
<evidence type="ECO:0000313" key="3">
    <source>
        <dbReference type="Proteomes" id="UP000239757"/>
    </source>
</evidence>
<name>A0A2P5Y5N0_GOSBA</name>
<keyword evidence="1" id="KW-0472">Membrane</keyword>